<proteinExistence type="predicted"/>
<dbReference type="AlphaFoldDB" id="A0A0N9I2S5"/>
<evidence type="ECO:0000313" key="2">
    <source>
        <dbReference type="EMBL" id="ALG08781.1"/>
    </source>
</evidence>
<dbReference type="SFLD" id="SFLDG01162">
    <property type="entry name" value="I"/>
    <property type="match status" value="1"/>
</dbReference>
<dbReference type="Proteomes" id="UP000063699">
    <property type="component" value="Chromosome"/>
</dbReference>
<sequence>MADFSLYEHTNGQLNRLCRVLGFADGPLPGELLGLLLGPAGASRLDESSEWPSGVSDDTTPVEFSIAFDATGECAVRVLGESVGVHPERKFLDVVAEWLGLRTGRFDAVQDLFLPETAAGGFTLWYSLIFRADSRPQLKVYLNPQISGPERADELVRMALGRLGIARAYDSVAAAALGRPGRDRFSYFALDLDDTPRSRVKLYVSHEGAETADVVRAASLVPGVEPERIREFCAISGAGNGPFSSRPLISSYSFTGGDAVTPSSYSLYVPIRDYVADDEVARARVLALMAQYDLDSTKLDRAIAAVSGRALRDGVGLIPHVSLRLSPFGSGITVYLSSEAYSVLPPKRRSVLGLVPAG</sequence>
<evidence type="ECO:0000256" key="1">
    <source>
        <dbReference type="ARBA" id="ARBA00022679"/>
    </source>
</evidence>
<keyword evidence="1 2" id="KW-0808">Transferase</keyword>
<dbReference type="OrthoDB" id="513465at2"/>
<dbReference type="Pfam" id="PF11991">
    <property type="entry name" value="Trp_DMAT"/>
    <property type="match status" value="1"/>
</dbReference>
<dbReference type="EMBL" id="CP012752">
    <property type="protein sequence ID" value="ALG08781.1"/>
    <property type="molecule type" value="Genomic_DNA"/>
</dbReference>
<keyword evidence="3" id="KW-1185">Reference proteome</keyword>
<dbReference type="GO" id="GO:0016765">
    <property type="term" value="F:transferase activity, transferring alkyl or aryl (other than methyl) groups"/>
    <property type="evidence" value="ECO:0007669"/>
    <property type="project" value="InterPro"/>
</dbReference>
<accession>A0A0N9I2S5</accession>
<gene>
    <name evidence="2" type="ORF">AOZ06_19330</name>
</gene>
<evidence type="ECO:0000313" key="3">
    <source>
        <dbReference type="Proteomes" id="UP000063699"/>
    </source>
</evidence>
<dbReference type="SFLD" id="SFLDS00036">
    <property type="entry name" value="Aromatic_Prenyltransferase"/>
    <property type="match status" value="1"/>
</dbReference>
<dbReference type="GO" id="GO:0009820">
    <property type="term" value="P:alkaloid metabolic process"/>
    <property type="evidence" value="ECO:0007669"/>
    <property type="project" value="InterPro"/>
</dbReference>
<dbReference type="InterPro" id="IPR033964">
    <property type="entry name" value="ABBA"/>
</dbReference>
<dbReference type="KEGG" id="kphy:AOZ06_19330"/>
<dbReference type="RefSeq" id="WP_054290687.1">
    <property type="nucleotide sequence ID" value="NZ_CP012752.1"/>
</dbReference>
<protein>
    <submittedName>
        <fullName evidence="2">Tryptophan dimethylallyltransferase</fullName>
    </submittedName>
</protein>
<name>A0A0N9I2S5_9PSEU</name>
<reference evidence="2 3" key="1">
    <citation type="submission" date="2015-07" db="EMBL/GenBank/DDBJ databases">
        <title>Genome sequencing of Kibdelosporangium phytohabitans.</title>
        <authorList>
            <person name="Qin S."/>
            <person name="Xing K."/>
        </authorList>
    </citation>
    <scope>NUCLEOTIDE SEQUENCE [LARGE SCALE GENOMIC DNA]</scope>
    <source>
        <strain evidence="2 3">KLBMP1111</strain>
    </source>
</reference>
<dbReference type="InterPro" id="IPR017795">
    <property type="entry name" value="ABBA_NscD-like"/>
</dbReference>
<dbReference type="STRING" id="860235.AOZ06_19330"/>
<organism evidence="2 3">
    <name type="scientific">Kibdelosporangium phytohabitans</name>
    <dbReference type="NCBI Taxonomy" id="860235"/>
    <lineage>
        <taxon>Bacteria</taxon>
        <taxon>Bacillati</taxon>
        <taxon>Actinomycetota</taxon>
        <taxon>Actinomycetes</taxon>
        <taxon>Pseudonocardiales</taxon>
        <taxon>Pseudonocardiaceae</taxon>
        <taxon>Kibdelosporangium</taxon>
    </lineage>
</organism>